<protein>
    <submittedName>
        <fullName evidence="4">Lia operon protein LiaF</fullName>
    </submittedName>
</protein>
<organism evidence="4 5">
    <name type="scientific">Neobacillus niacini</name>
    <dbReference type="NCBI Taxonomy" id="86668"/>
    <lineage>
        <taxon>Bacteria</taxon>
        <taxon>Bacillati</taxon>
        <taxon>Bacillota</taxon>
        <taxon>Bacilli</taxon>
        <taxon>Bacillales</taxon>
        <taxon>Bacillaceae</taxon>
        <taxon>Neobacillus</taxon>
    </lineage>
</organism>
<evidence type="ECO:0000259" key="2">
    <source>
        <dbReference type="Pfam" id="PF09922"/>
    </source>
</evidence>
<dbReference type="PIRSF" id="PIRSF031509">
    <property type="entry name" value="Cell_wall_LiaF/YvqF"/>
    <property type="match status" value="1"/>
</dbReference>
<dbReference type="InterPro" id="IPR047793">
    <property type="entry name" value="LiaF_C"/>
</dbReference>
<gene>
    <name evidence="4" type="ORF">F4694_005099</name>
</gene>
<reference evidence="5" key="1">
    <citation type="submission" date="2020-07" db="EMBL/GenBank/DDBJ databases">
        <authorList>
            <person name="Partida-Martinez L."/>
            <person name="Huntemann M."/>
            <person name="Clum A."/>
            <person name="Wang J."/>
            <person name="Palaniappan K."/>
            <person name="Ritter S."/>
            <person name="Chen I.-M."/>
            <person name="Stamatis D."/>
            <person name="Reddy T."/>
            <person name="O'Malley R."/>
            <person name="Daum C."/>
            <person name="Shapiro N."/>
            <person name="Ivanova N."/>
            <person name="Kyrpides N."/>
            <person name="Woyke T."/>
        </authorList>
    </citation>
    <scope>NUCLEOTIDE SEQUENCE [LARGE SCALE GENOMIC DNA]</scope>
    <source>
        <strain evidence="5">AT2.8</strain>
    </source>
</reference>
<reference evidence="5" key="2">
    <citation type="submission" date="2020-08" db="EMBL/GenBank/DDBJ databases">
        <title>The Agave Microbiome: Exploring the role of microbial communities in plant adaptations to desert environments.</title>
        <authorList>
            <person name="Partida-Martinez L.P."/>
        </authorList>
    </citation>
    <scope>NUCLEOTIDE SEQUENCE [LARGE SCALE GENOMIC DNA]</scope>
    <source>
        <strain evidence="5">AT2.8</strain>
    </source>
</reference>
<dbReference type="InterPro" id="IPR016975">
    <property type="entry name" value="Cell_wall_LiaF"/>
</dbReference>
<feature type="domain" description="Cell wall-active antibiotics response LiaF-like C-terminal" evidence="2">
    <location>
        <begin position="128"/>
        <end position="241"/>
    </location>
</feature>
<feature type="transmembrane region" description="Helical" evidence="1">
    <location>
        <begin position="12"/>
        <end position="45"/>
    </location>
</feature>
<evidence type="ECO:0000256" key="1">
    <source>
        <dbReference type="SAM" id="Phobius"/>
    </source>
</evidence>
<evidence type="ECO:0000259" key="3">
    <source>
        <dbReference type="Pfam" id="PF24661"/>
    </source>
</evidence>
<keyword evidence="1" id="KW-1133">Transmembrane helix</keyword>
<name>A0A852TKM0_9BACI</name>
<dbReference type="Pfam" id="PF09922">
    <property type="entry name" value="LiaF-like_C"/>
    <property type="match status" value="1"/>
</dbReference>
<accession>A0A852TKM0</accession>
<dbReference type="EMBL" id="JACCBX010000012">
    <property type="protein sequence ID" value="NYE08256.1"/>
    <property type="molecule type" value="Genomic_DNA"/>
</dbReference>
<keyword evidence="1" id="KW-0472">Membrane</keyword>
<dbReference type="InterPro" id="IPR056066">
    <property type="entry name" value="DUF7649"/>
</dbReference>
<dbReference type="NCBIfam" id="NF040535">
    <property type="entry name" value="LiaF_C_term"/>
    <property type="match status" value="1"/>
</dbReference>
<dbReference type="Pfam" id="PF24661">
    <property type="entry name" value="DUF7649"/>
    <property type="match status" value="1"/>
</dbReference>
<dbReference type="AlphaFoldDB" id="A0A852TKM0"/>
<dbReference type="GO" id="GO:0016020">
    <property type="term" value="C:membrane"/>
    <property type="evidence" value="ECO:0007669"/>
    <property type="project" value="InterPro"/>
</dbReference>
<keyword evidence="1" id="KW-0812">Transmembrane</keyword>
<evidence type="ECO:0000313" key="4">
    <source>
        <dbReference type="EMBL" id="NYE08256.1"/>
    </source>
</evidence>
<feature type="transmembrane region" description="Helical" evidence="1">
    <location>
        <begin position="57"/>
        <end position="89"/>
    </location>
</feature>
<dbReference type="Proteomes" id="UP000548423">
    <property type="component" value="Unassembled WGS sequence"/>
</dbReference>
<comment type="caution">
    <text evidence="4">The sequence shown here is derived from an EMBL/GenBank/DDBJ whole genome shotgun (WGS) entry which is preliminary data.</text>
</comment>
<proteinExistence type="predicted"/>
<dbReference type="InterPro" id="IPR024425">
    <property type="entry name" value="LiaF-like_C"/>
</dbReference>
<feature type="domain" description="DUF7649" evidence="3">
    <location>
        <begin position="12"/>
        <end position="89"/>
    </location>
</feature>
<sequence>MFKNTKNNYTEWLVIIGVVVLLLEVLFFNSGLVFSLLFSCGMIYLGRKRTGKKFGKFLFFAGIISFIIHVFSMMTFRFLLLAILIHFIIQYTNSKKNPNKIALDIKESEHALQEETLIKTKPLFENIFFGQQKTPSSVYEWNDINIQSGIGDTIIDLSYTVLPKGETIIFIRNVIGNIQIQIPYEIEVSVHHSSVIGATTVLENHQAQVFNQAFHLKTADYDHAEQKIKIFTSLLVGNLEVSRI</sequence>
<evidence type="ECO:0000313" key="5">
    <source>
        <dbReference type="Proteomes" id="UP000548423"/>
    </source>
</evidence>